<feature type="region of interest" description="Disordered" evidence="2">
    <location>
        <begin position="71"/>
        <end position="188"/>
    </location>
</feature>
<feature type="region of interest" description="Disordered" evidence="2">
    <location>
        <begin position="581"/>
        <end position="646"/>
    </location>
</feature>
<proteinExistence type="predicted"/>
<evidence type="ECO:0000313" key="4">
    <source>
        <dbReference type="Proteomes" id="UP000037923"/>
    </source>
</evidence>
<feature type="region of interest" description="Disordered" evidence="2">
    <location>
        <begin position="536"/>
        <end position="561"/>
    </location>
</feature>
<evidence type="ECO:0000256" key="1">
    <source>
        <dbReference type="SAM" id="Coils"/>
    </source>
</evidence>
<evidence type="ECO:0000256" key="2">
    <source>
        <dbReference type="SAM" id="MobiDB-lite"/>
    </source>
</evidence>
<feature type="compositionally biased region" description="Polar residues" evidence="2">
    <location>
        <begin position="1"/>
        <end position="17"/>
    </location>
</feature>
<comment type="caution">
    <text evidence="3">The sequence shown here is derived from an EMBL/GenBank/DDBJ whole genome shotgun (WGS) entry which is preliminary data.</text>
</comment>
<protein>
    <submittedName>
        <fullName evidence="3">Uncharacterized protein</fullName>
    </submittedName>
</protein>
<name>A0A0N0DXE4_LEPPY</name>
<keyword evidence="4" id="KW-1185">Reference proteome</keyword>
<feature type="region of interest" description="Disordered" evidence="2">
    <location>
        <begin position="726"/>
        <end position="778"/>
    </location>
</feature>
<evidence type="ECO:0000313" key="3">
    <source>
        <dbReference type="EMBL" id="KPA82885.1"/>
    </source>
</evidence>
<gene>
    <name evidence="3" type="ORF">ABB37_02644</name>
</gene>
<dbReference type="VEuPathDB" id="TriTrypDB:LpyrH10_04_1940"/>
<feature type="compositionally biased region" description="Low complexity" evidence="2">
    <location>
        <begin position="119"/>
        <end position="132"/>
    </location>
</feature>
<feature type="region of interest" description="Disordered" evidence="2">
    <location>
        <begin position="1"/>
        <end position="21"/>
    </location>
</feature>
<feature type="coiled-coil region" evidence="1">
    <location>
        <begin position="830"/>
        <end position="857"/>
    </location>
</feature>
<dbReference type="GeneID" id="26902935"/>
<organism evidence="3 4">
    <name type="scientific">Leptomonas pyrrhocoris</name>
    <name type="common">Firebug parasite</name>
    <dbReference type="NCBI Taxonomy" id="157538"/>
    <lineage>
        <taxon>Eukaryota</taxon>
        <taxon>Discoba</taxon>
        <taxon>Euglenozoa</taxon>
        <taxon>Kinetoplastea</taxon>
        <taxon>Metakinetoplastina</taxon>
        <taxon>Trypanosomatida</taxon>
        <taxon>Trypanosomatidae</taxon>
        <taxon>Leishmaniinae</taxon>
        <taxon>Leptomonas</taxon>
    </lineage>
</organism>
<feature type="region of interest" description="Disordered" evidence="2">
    <location>
        <begin position="400"/>
        <end position="430"/>
    </location>
</feature>
<dbReference type="OMA" id="CDRLDHA"/>
<feature type="coiled-coil region" evidence="1">
    <location>
        <begin position="39"/>
        <end position="66"/>
    </location>
</feature>
<feature type="compositionally biased region" description="Low complexity" evidence="2">
    <location>
        <begin position="338"/>
        <end position="354"/>
    </location>
</feature>
<dbReference type="OrthoDB" id="267724at2759"/>
<feature type="region of interest" description="Disordered" evidence="2">
    <location>
        <begin position="873"/>
        <end position="905"/>
    </location>
</feature>
<dbReference type="EMBL" id="LGTL01000004">
    <property type="protein sequence ID" value="KPA82885.1"/>
    <property type="molecule type" value="Genomic_DNA"/>
</dbReference>
<dbReference type="RefSeq" id="XP_015661324.1">
    <property type="nucleotide sequence ID" value="XM_015799722.1"/>
</dbReference>
<keyword evidence="1" id="KW-0175">Coiled coil</keyword>
<dbReference type="AlphaFoldDB" id="A0A0N0DXE4"/>
<feature type="compositionally biased region" description="Polar residues" evidence="2">
    <location>
        <begin position="169"/>
        <end position="187"/>
    </location>
</feature>
<feature type="compositionally biased region" description="Low complexity" evidence="2">
    <location>
        <begin position="156"/>
        <end position="168"/>
    </location>
</feature>
<feature type="region of interest" description="Disordered" evidence="2">
    <location>
        <begin position="331"/>
        <end position="370"/>
    </location>
</feature>
<accession>A0A0N0DXE4</accession>
<feature type="compositionally biased region" description="Pro residues" evidence="2">
    <location>
        <begin position="541"/>
        <end position="555"/>
    </location>
</feature>
<feature type="compositionally biased region" description="Low complexity" evidence="2">
    <location>
        <begin position="412"/>
        <end position="424"/>
    </location>
</feature>
<dbReference type="Proteomes" id="UP000037923">
    <property type="component" value="Unassembled WGS sequence"/>
</dbReference>
<feature type="region of interest" description="Disordered" evidence="2">
    <location>
        <begin position="464"/>
        <end position="487"/>
    </location>
</feature>
<feature type="compositionally biased region" description="Basic and acidic residues" evidence="2">
    <location>
        <begin position="880"/>
        <end position="905"/>
    </location>
</feature>
<reference evidence="3 4" key="1">
    <citation type="submission" date="2015-07" db="EMBL/GenBank/DDBJ databases">
        <title>High-quality genome of monoxenous trypanosomatid Leptomonas pyrrhocoris.</title>
        <authorList>
            <person name="Flegontov P."/>
            <person name="Butenko A."/>
            <person name="Firsov S."/>
            <person name="Vlcek C."/>
            <person name="Logacheva M.D."/>
            <person name="Field M."/>
            <person name="Filatov D."/>
            <person name="Flegontova O."/>
            <person name="Gerasimov E."/>
            <person name="Jackson A.P."/>
            <person name="Kelly S."/>
            <person name="Opperdoes F."/>
            <person name="O'Reilly A."/>
            <person name="Votypka J."/>
            <person name="Yurchenko V."/>
            <person name="Lukes J."/>
        </authorList>
    </citation>
    <scope>NUCLEOTIDE SEQUENCE [LARGE SCALE GENOMIC DNA]</scope>
    <source>
        <strain evidence="3">H10</strain>
    </source>
</reference>
<sequence length="905" mass="95204">MSYTGSHPHNFIPSSTAAIPMNQDDRRAVRPLGDDGSAASSKQVHAANLEAQVRVLEQEVHLLRTGLAQNERLRQASTPGSPPRRVHFGPSSVVPIPRVTPSSAASPADLGSTRRPSMTSSKQPRRQSSPSTAVRSNGGRPSLAFGQRVDPSMSRTAHTAAAGSTHTSNRQPVTRATWSEDSSQEKAQNAEVEYLSSSAAAATAQALPTAANTTYVPLSPAPASLRGSNTAGIPLQGAAAGATVVSAVEGVSPLPSSSPGATVWASADPSLLRRRAAAAVANSANSAHSHVDIISSYPFRTSSAPPLTPANAASVAPAPILVTMSSDRLPSNALQPNASTSATSSVPASAAAAAEGNTRPLEGVKNTTEGITQPNSISAVAASSVATTSETSTTVPAAVASTQHTSEPQTRASPSIANLSSSPSTRVDASVEEMTRQIVELRDTLDQREALLHRVLLELHDCGSTAGRTSTTLSPARHGAPDDKEEQRRRTLRLLTQELLAAQTQLSHAKVSYRLVQEELQRQQQIPLATAPAVCDAAPSLPLPPPPPPPPPPPATSELQTQLDAALRKVKAWEDWYASTTPAEAGSTSGEAVASATSAPSKSADKNNNDSSANAEKRRKKKRHSAEDEEKNASHGHRRRGGQDSSRSCCCPHCGEALTGASPCAFPSAAPSFAGYFPSFDTSRAPAAATPALTSAYALDDALYSRYASHGYPESFLEPFTKAPSSSAVAADTPPPQLQAHASTPPREPTRASRAVPAASPGASRNAMQSSRGAAPAHYGTWEGEVGCDRRRGLHGVLAPPSTSSYYCDDLEHAKMQAYCKQQYVTQMAREAAVRELAEAERQVAEERLAVRQRQRLSCTPPSPPLLPLLRKQAAQGHQLLEEQQQRAAPPREKPWMTDRTRQEG</sequence>
<feature type="compositionally biased region" description="Polar residues" evidence="2">
    <location>
        <begin position="581"/>
        <end position="600"/>
    </location>
</feature>